<evidence type="ECO:0000256" key="2">
    <source>
        <dbReference type="ARBA" id="ARBA00022723"/>
    </source>
</evidence>
<feature type="domain" description="Radical SAM core" evidence="5">
    <location>
        <begin position="11"/>
        <end position="256"/>
    </location>
</feature>
<dbReference type="SFLD" id="SFLDG01386">
    <property type="entry name" value="main_SPASM_domain-containing"/>
    <property type="match status" value="1"/>
</dbReference>
<dbReference type="EMBL" id="JAAFYZ010000066">
    <property type="protein sequence ID" value="MBS2549221.1"/>
    <property type="molecule type" value="Genomic_DNA"/>
</dbReference>
<dbReference type="InterPro" id="IPR026335">
    <property type="entry name" value="rSAM_SPASM_FxsB"/>
</dbReference>
<dbReference type="InterPro" id="IPR007197">
    <property type="entry name" value="rSAM"/>
</dbReference>
<dbReference type="NCBIfam" id="TIGR04267">
    <property type="entry name" value="mod_HExxH"/>
    <property type="match status" value="1"/>
</dbReference>
<dbReference type="InterPro" id="IPR058240">
    <property type="entry name" value="rSAM_sf"/>
</dbReference>
<evidence type="ECO:0000256" key="4">
    <source>
        <dbReference type="ARBA" id="ARBA00023014"/>
    </source>
</evidence>
<keyword evidence="1" id="KW-0949">S-adenosyl-L-methionine</keyword>
<dbReference type="CDD" id="cd01335">
    <property type="entry name" value="Radical_SAM"/>
    <property type="match status" value="1"/>
</dbReference>
<organism evidence="6 7">
    <name type="scientific">Catenulispora pinistramenti</name>
    <dbReference type="NCBI Taxonomy" id="2705254"/>
    <lineage>
        <taxon>Bacteria</taxon>
        <taxon>Bacillati</taxon>
        <taxon>Actinomycetota</taxon>
        <taxon>Actinomycetes</taxon>
        <taxon>Catenulisporales</taxon>
        <taxon>Catenulisporaceae</taxon>
        <taxon>Catenulispora</taxon>
    </lineage>
</organism>
<reference evidence="6 7" key="1">
    <citation type="submission" date="2020-02" db="EMBL/GenBank/DDBJ databases">
        <title>Acidophilic actinobacteria isolated from forest soil.</title>
        <authorList>
            <person name="Golinska P."/>
        </authorList>
    </citation>
    <scope>NUCLEOTIDE SEQUENCE [LARGE SCALE GENOMIC DNA]</scope>
    <source>
        <strain evidence="6 7">NL8</strain>
    </source>
</reference>
<gene>
    <name evidence="6" type="ORF">KGQ19_20365</name>
</gene>
<dbReference type="Pfam" id="PF04055">
    <property type="entry name" value="Radical_SAM"/>
    <property type="match status" value="1"/>
</dbReference>
<comment type="caution">
    <text evidence="6">The sequence shown here is derived from an EMBL/GenBank/DDBJ whole genome shotgun (WGS) entry which is preliminary data.</text>
</comment>
<dbReference type="PROSITE" id="PS51918">
    <property type="entry name" value="RADICAL_SAM"/>
    <property type="match status" value="1"/>
</dbReference>
<keyword evidence="3" id="KW-0408">Iron</keyword>
<evidence type="ECO:0000313" key="7">
    <source>
        <dbReference type="Proteomes" id="UP000730482"/>
    </source>
</evidence>
<dbReference type="InterPro" id="IPR013785">
    <property type="entry name" value="Aldolase_TIM"/>
</dbReference>
<dbReference type="Gene3D" id="3.20.20.70">
    <property type="entry name" value="Aldolase class I"/>
    <property type="match status" value="1"/>
</dbReference>
<keyword evidence="4" id="KW-0411">Iron-sulfur</keyword>
<evidence type="ECO:0000256" key="3">
    <source>
        <dbReference type="ARBA" id="ARBA00023004"/>
    </source>
</evidence>
<dbReference type="Proteomes" id="UP000730482">
    <property type="component" value="Unassembled WGS sequence"/>
</dbReference>
<dbReference type="SUPFAM" id="SSF102114">
    <property type="entry name" value="Radical SAM enzymes"/>
    <property type="match status" value="1"/>
</dbReference>
<dbReference type="SFLD" id="SFLDG01072">
    <property type="entry name" value="dehydrogenase_like"/>
    <property type="match status" value="1"/>
</dbReference>
<protein>
    <submittedName>
        <fullName evidence="6">FxsB family radical SAM/SPASM domain protein</fullName>
    </submittedName>
</protein>
<dbReference type="NCBIfam" id="TIGR04269">
    <property type="entry name" value="SAM_SPASM_FxsB"/>
    <property type="match status" value="1"/>
</dbReference>
<dbReference type="SFLD" id="SFLDS00029">
    <property type="entry name" value="Radical_SAM"/>
    <property type="match status" value="1"/>
</dbReference>
<dbReference type="SFLD" id="SFLDG01067">
    <property type="entry name" value="SPASM/twitch_domain_containing"/>
    <property type="match status" value="1"/>
</dbReference>
<accession>A0ABS5KT37</accession>
<evidence type="ECO:0000313" key="6">
    <source>
        <dbReference type="EMBL" id="MBS2549221.1"/>
    </source>
</evidence>
<keyword evidence="7" id="KW-1185">Reference proteome</keyword>
<sequence>MSSRPASAPGTVGVVFRQFVVKIAGRCDLACDHCYVFEHADQSWRGRPNLMPPEIMTAVAARIAEHARAHALAGVTVILHGGEPLLAGVDRIRFLIRELRAALPPGCAADFRIQTNGLRLDDAFCELFLQEGVGVGISIDGDKGANDRHRRHADGRTSYPELVRAIRLIGSQRYRPVFNGLLCTIDVENDPVEVFDALSAFAPPRVEFLLPHATWVNPPPGAVAGEPRYAQWLLAVHQRWAERGRPMDVRLFHSVADLIAGRTSRTEAIGLGPTDVVVVETDGEIEQEDSLKTAYDGAPATGFHVSRDSFDEAGSHPGFDGRTANAAAPSPVCERCPVLRICGGGLYAHRYDGSGFANPSVYCRDLYTFITSLANERHQAPKIARHRMGAADFAALGRGQGTEDAVAALRTAQLSKARVKLGQLSKPLRAEHSWALVQEFDTRDRSVVNRVLADPFLMPAEGRDALGPAGTLARIALSCAVLSSTPAELDLVAAEDRLALPAVGTLATAAGPWHVAVDEKAAITVNGLSVEPIRHEARIGPITVRLEDHDPARDRFGHPVSGPLSAAELFAWQDDLDAAAEVLAERHPEALAEMAEGLTAVVPLKPHPGRHRSATARNAFGALGVALPDPAADTAGEALTCLLLHEFQHLKLGAVLDMFDLHDKSDASSYPVGWRRDLRSLEAVLQGTYAHMAVAEYWQRRALATRHPGSQEFARRSAQVAGHVRAALAQITASPALTRLGRQWVAEMAAGAARWR</sequence>
<dbReference type="InterPro" id="IPR026337">
    <property type="entry name" value="AKG_HExxH"/>
</dbReference>
<evidence type="ECO:0000256" key="1">
    <source>
        <dbReference type="ARBA" id="ARBA00022691"/>
    </source>
</evidence>
<dbReference type="PANTHER" id="PTHR43273">
    <property type="entry name" value="ANAEROBIC SULFATASE-MATURATING ENZYME HOMOLOG ASLB-RELATED"/>
    <property type="match status" value="1"/>
</dbReference>
<name>A0ABS5KT37_9ACTN</name>
<dbReference type="RefSeq" id="WP_212010785.1">
    <property type="nucleotide sequence ID" value="NZ_JAAFYZ010000066.1"/>
</dbReference>
<evidence type="ECO:0000259" key="5">
    <source>
        <dbReference type="PROSITE" id="PS51918"/>
    </source>
</evidence>
<proteinExistence type="predicted"/>
<dbReference type="InterPro" id="IPR023867">
    <property type="entry name" value="Sulphatase_maturase_rSAM"/>
</dbReference>
<keyword evidence="2" id="KW-0479">Metal-binding</keyword>
<dbReference type="PANTHER" id="PTHR43273:SF8">
    <property type="entry name" value="RADICAL SAM DOMAIN PROTEIN"/>
    <property type="match status" value="1"/>
</dbReference>